<protein>
    <submittedName>
        <fullName evidence="1">Uncharacterized protein</fullName>
    </submittedName>
</protein>
<evidence type="ECO:0000313" key="1">
    <source>
        <dbReference type="EMBL" id="QVL37169.1"/>
    </source>
</evidence>
<keyword evidence="2" id="KW-1185">Reference proteome</keyword>
<dbReference type="EMBL" id="CP074691">
    <property type="protein sequence ID" value="QVL37169.1"/>
    <property type="molecule type" value="Genomic_DNA"/>
</dbReference>
<reference evidence="1" key="1">
    <citation type="submission" date="2021-05" db="EMBL/GenBank/DDBJ databases">
        <title>An isolated secondary fermenter in methanogenic hydrocarbon-degrading communities.</title>
        <authorList>
            <person name="Liu Y.-F."/>
            <person name="Liu Z.-l."/>
        </authorList>
    </citation>
    <scope>NUCLEOTIDE SEQUENCE</scope>
    <source>
        <strain evidence="1">L-13</strain>
    </source>
</reference>
<gene>
    <name evidence="1" type="ORF">KIH16_05255</name>
</gene>
<dbReference type="Proteomes" id="UP000682204">
    <property type="component" value="Chromosome"/>
</dbReference>
<proteinExistence type="predicted"/>
<accession>A0ACD1DYH3</accession>
<organism evidence="1 2">
    <name type="scientific">Aminirod propionatiphilus</name>
    <dbReference type="NCBI Taxonomy" id="3415223"/>
    <lineage>
        <taxon>Bacteria</taxon>
        <taxon>Thermotogati</taxon>
        <taxon>Synergistota</taxon>
        <taxon>Synergistia</taxon>
        <taxon>Synergistales</taxon>
        <taxon>Aminiphilaceae</taxon>
        <taxon>Aminirod</taxon>
    </lineage>
</organism>
<sequence>MRSPSSPILSPDDAALFRRAIRLALFLLFLLCPTGVSAGDPLVLLSPEERDYLERLGPVKMCVDPDRAPYEWIDGEGRYGGIAADLVALAREGGAESLLGVADRALYQAKRGGRNRVVTVSTDIGGP</sequence>
<evidence type="ECO:0000313" key="2">
    <source>
        <dbReference type="Proteomes" id="UP000682204"/>
    </source>
</evidence>
<name>A0ACD1DYH3_9BACT</name>